<reference evidence="2" key="1">
    <citation type="submission" date="2010-08" db="EMBL/GenBank/DDBJ databases">
        <authorList>
            <consortium name="Caenorhabditis japonica Sequencing Consortium"/>
            <person name="Wilson R.K."/>
        </authorList>
    </citation>
    <scope>NUCLEOTIDE SEQUENCE [LARGE SCALE GENOMIC DNA]</scope>
    <source>
        <strain evidence="2">DF5081</strain>
    </source>
</reference>
<name>A0A8R1EH96_CAEJA</name>
<dbReference type="Proteomes" id="UP000005237">
    <property type="component" value="Unassembled WGS sequence"/>
</dbReference>
<protein>
    <submittedName>
        <fullName evidence="1">Uncharacterized protein</fullName>
    </submittedName>
</protein>
<dbReference type="EnsemblMetazoa" id="CJA35029.1">
    <property type="protein sequence ID" value="CJA35029.1"/>
    <property type="gene ID" value="WBGene00210876"/>
</dbReference>
<keyword evidence="2" id="KW-1185">Reference proteome</keyword>
<dbReference type="AlphaFoldDB" id="A0A8R1EH96"/>
<organism evidence="1 2">
    <name type="scientific">Caenorhabditis japonica</name>
    <dbReference type="NCBI Taxonomy" id="281687"/>
    <lineage>
        <taxon>Eukaryota</taxon>
        <taxon>Metazoa</taxon>
        <taxon>Ecdysozoa</taxon>
        <taxon>Nematoda</taxon>
        <taxon>Chromadorea</taxon>
        <taxon>Rhabditida</taxon>
        <taxon>Rhabditina</taxon>
        <taxon>Rhabditomorpha</taxon>
        <taxon>Rhabditoidea</taxon>
        <taxon>Rhabditidae</taxon>
        <taxon>Peloderinae</taxon>
        <taxon>Caenorhabditis</taxon>
    </lineage>
</organism>
<proteinExistence type="predicted"/>
<evidence type="ECO:0000313" key="2">
    <source>
        <dbReference type="Proteomes" id="UP000005237"/>
    </source>
</evidence>
<sequence>MECCGLITLEQRAADAHFHERTIFYSHRNLYSLPQILNRTDDRRKLDADVVHMLVSNLRDLQPDATVTPKLHLLAAHLVLFLTKHKSWVRMTEQGLESL</sequence>
<evidence type="ECO:0000313" key="1">
    <source>
        <dbReference type="EnsemblMetazoa" id="CJA35029.1"/>
    </source>
</evidence>
<accession>A0A8R1EH96</accession>
<reference evidence="1" key="2">
    <citation type="submission" date="2022-06" db="UniProtKB">
        <authorList>
            <consortium name="EnsemblMetazoa"/>
        </authorList>
    </citation>
    <scope>IDENTIFICATION</scope>
    <source>
        <strain evidence="1">DF5081</strain>
    </source>
</reference>